<dbReference type="KEGG" id="bsto:C0V70_08825"/>
<keyword evidence="3" id="KW-1185">Reference proteome</keyword>
<proteinExistence type="predicted"/>
<dbReference type="RefSeq" id="WP_102243497.1">
    <property type="nucleotide sequence ID" value="NZ_CP025704.1"/>
</dbReference>
<dbReference type="AlphaFoldDB" id="A0A2K9NRQ1"/>
<dbReference type="EMBL" id="CP025704">
    <property type="protein sequence ID" value="AUN98206.1"/>
    <property type="molecule type" value="Genomic_DNA"/>
</dbReference>
<dbReference type="Proteomes" id="UP000235584">
    <property type="component" value="Chromosome"/>
</dbReference>
<evidence type="ECO:0000256" key="1">
    <source>
        <dbReference type="SAM" id="MobiDB-lite"/>
    </source>
</evidence>
<dbReference type="Pfam" id="PF00011">
    <property type="entry name" value="HSP20"/>
    <property type="match status" value="1"/>
</dbReference>
<organism evidence="2 3">
    <name type="scientific">Bacteriovorax stolpii</name>
    <name type="common">Bdellovibrio stolpii</name>
    <dbReference type="NCBI Taxonomy" id="960"/>
    <lineage>
        <taxon>Bacteria</taxon>
        <taxon>Pseudomonadati</taxon>
        <taxon>Bdellovibrionota</taxon>
        <taxon>Bacteriovoracia</taxon>
        <taxon>Bacteriovoracales</taxon>
        <taxon>Bacteriovoracaceae</taxon>
        <taxon>Bacteriovorax</taxon>
    </lineage>
</organism>
<dbReference type="CDD" id="cd00298">
    <property type="entry name" value="ACD_sHsps_p23-like"/>
    <property type="match status" value="1"/>
</dbReference>
<accession>A0A2K9NRQ1</accession>
<sequence>MKIPANSEMAQRFKDNEDLLKRMNHGLEKKIASKEQEIKQVDELYDKKLVAAKTEGEREYIQGLERNNQRLVGETKNYEEKMQGYKDQLKKAQDTVEKEQEALKGSHRDKLADLKDQMETNYQDQYLSSEESQREIQSSTQDAVKEIATKSKIEKMAMESNAQYEINALSSEFNQKAATGERNFREKLDNDVRLHNMEVERQKSELKKMMTMDAEKNKRLSDEKNRVHKDQLSFQDKHQQEMLKQRESDFKVRYERMVKEHDEILNHLKTTFAADVKKMVDQTSSEKKQISDKVADPFYRVDKLNPSMVEDLETVTISLPVADHEKENVHLSTQGRNIKITLSRKYSDSTNGEDGSMNRSTRSELFSKEFNAKDLLSPKHITQNYQDGVLTFKIKKA</sequence>
<evidence type="ECO:0000313" key="3">
    <source>
        <dbReference type="Proteomes" id="UP000235584"/>
    </source>
</evidence>
<dbReference type="Gene3D" id="2.60.40.790">
    <property type="match status" value="1"/>
</dbReference>
<feature type="region of interest" description="Disordered" evidence="1">
    <location>
        <begin position="95"/>
        <end position="122"/>
    </location>
</feature>
<name>A0A2K9NRQ1_BACTC</name>
<dbReference type="SUPFAM" id="SSF49764">
    <property type="entry name" value="HSP20-like chaperones"/>
    <property type="match status" value="1"/>
</dbReference>
<protein>
    <submittedName>
        <fullName evidence="2">Uncharacterized protein</fullName>
    </submittedName>
</protein>
<feature type="compositionally biased region" description="Basic and acidic residues" evidence="1">
    <location>
        <begin position="95"/>
        <end position="118"/>
    </location>
</feature>
<reference evidence="2 3" key="1">
    <citation type="submission" date="2018-01" db="EMBL/GenBank/DDBJ databases">
        <title>Complete genome sequence of Bacteriovorax stolpii DSM12778.</title>
        <authorList>
            <person name="Tang B."/>
            <person name="Chang J."/>
        </authorList>
    </citation>
    <scope>NUCLEOTIDE SEQUENCE [LARGE SCALE GENOMIC DNA]</scope>
    <source>
        <strain evidence="2 3">DSM 12778</strain>
    </source>
</reference>
<dbReference type="InterPro" id="IPR002068">
    <property type="entry name" value="A-crystallin/Hsp20_dom"/>
</dbReference>
<gene>
    <name evidence="2" type="ORF">C0V70_08825</name>
</gene>
<evidence type="ECO:0000313" key="2">
    <source>
        <dbReference type="EMBL" id="AUN98206.1"/>
    </source>
</evidence>
<dbReference type="InterPro" id="IPR008978">
    <property type="entry name" value="HSP20-like_chaperone"/>
</dbReference>